<comment type="caution">
    <text evidence="2">The sequence shown here is derived from an EMBL/GenBank/DDBJ whole genome shotgun (WGS) entry which is preliminary data.</text>
</comment>
<reference evidence="2" key="1">
    <citation type="submission" date="2020-08" db="EMBL/GenBank/DDBJ databases">
        <title>Genome sequencing and assembly of the red palm weevil Rhynchophorus ferrugineus.</title>
        <authorList>
            <person name="Dias G.B."/>
            <person name="Bergman C.M."/>
            <person name="Manee M."/>
        </authorList>
    </citation>
    <scope>NUCLEOTIDE SEQUENCE</scope>
    <source>
        <strain evidence="2">AA-2017</strain>
        <tissue evidence="2">Whole larva</tissue>
    </source>
</reference>
<proteinExistence type="predicted"/>
<dbReference type="EMBL" id="JAACXV010000016">
    <property type="protein sequence ID" value="KAF7287108.1"/>
    <property type="molecule type" value="Genomic_DNA"/>
</dbReference>
<accession>A0A834IZM7</accession>
<evidence type="ECO:0000313" key="3">
    <source>
        <dbReference type="Proteomes" id="UP000625711"/>
    </source>
</evidence>
<organism evidence="2 3">
    <name type="scientific">Rhynchophorus ferrugineus</name>
    <name type="common">Red palm weevil</name>
    <name type="synonym">Curculio ferrugineus</name>
    <dbReference type="NCBI Taxonomy" id="354439"/>
    <lineage>
        <taxon>Eukaryota</taxon>
        <taxon>Metazoa</taxon>
        <taxon>Ecdysozoa</taxon>
        <taxon>Arthropoda</taxon>
        <taxon>Hexapoda</taxon>
        <taxon>Insecta</taxon>
        <taxon>Pterygota</taxon>
        <taxon>Neoptera</taxon>
        <taxon>Endopterygota</taxon>
        <taxon>Coleoptera</taxon>
        <taxon>Polyphaga</taxon>
        <taxon>Cucujiformia</taxon>
        <taxon>Curculionidae</taxon>
        <taxon>Dryophthorinae</taxon>
        <taxon>Rhynchophorus</taxon>
    </lineage>
</organism>
<keyword evidence="3" id="KW-1185">Reference proteome</keyword>
<protein>
    <submittedName>
        <fullName evidence="2">Uncharacterized protein</fullName>
    </submittedName>
</protein>
<dbReference type="Proteomes" id="UP000625711">
    <property type="component" value="Unassembled WGS sequence"/>
</dbReference>
<evidence type="ECO:0000313" key="2">
    <source>
        <dbReference type="EMBL" id="KAF7287108.1"/>
    </source>
</evidence>
<feature type="region of interest" description="Disordered" evidence="1">
    <location>
        <begin position="137"/>
        <end position="167"/>
    </location>
</feature>
<sequence>MQKTLKWSPAQPLKRADNIISSKARETGDFGFTPTYLSEPKEDMHFLMSNEYMRIWFKERAKYEKGTYSKEAIIKEESKIKRRFVQRMMTYKKPNKNQFLEEKINQPNRLPSKKNDDYTHVDYTKMKYKPQCLKRKGKSIGEKNSKENSKDEKKVDQTETHNEDNGKNNLVYPVNITCCCTPILPCDCTKTT</sequence>
<name>A0A834IZM7_RHYFE</name>
<feature type="compositionally biased region" description="Basic and acidic residues" evidence="1">
    <location>
        <begin position="139"/>
        <end position="166"/>
    </location>
</feature>
<gene>
    <name evidence="2" type="ORF">GWI33_002485</name>
</gene>
<dbReference type="AlphaFoldDB" id="A0A834IZM7"/>
<dbReference type="OrthoDB" id="7762929at2759"/>
<evidence type="ECO:0000256" key="1">
    <source>
        <dbReference type="SAM" id="MobiDB-lite"/>
    </source>
</evidence>
<feature type="region of interest" description="Disordered" evidence="1">
    <location>
        <begin position="96"/>
        <end position="117"/>
    </location>
</feature>